<reference evidence="1 2" key="1">
    <citation type="submission" date="2015-07" db="EMBL/GenBank/DDBJ databases">
        <title>Lactobacillus korensis/26-25/ whole genome sequencing.</title>
        <authorList>
            <person name="Kim M.K."/>
            <person name="Im W.-T."/>
            <person name="Srinivasan S."/>
            <person name="Lee J.-J."/>
        </authorList>
    </citation>
    <scope>NUCLEOTIDE SEQUENCE [LARGE SCALE GENOMIC DNA]</scope>
    <source>
        <strain evidence="1 2">26-25</strain>
    </source>
</reference>
<organism evidence="1 2">
    <name type="scientific">Levilactobacillus koreensis</name>
    <dbReference type="NCBI Taxonomy" id="637971"/>
    <lineage>
        <taxon>Bacteria</taxon>
        <taxon>Bacillati</taxon>
        <taxon>Bacillota</taxon>
        <taxon>Bacilli</taxon>
        <taxon>Lactobacillales</taxon>
        <taxon>Lactobacillaceae</taxon>
        <taxon>Levilactobacillus</taxon>
    </lineage>
</organism>
<evidence type="ECO:0000313" key="2">
    <source>
        <dbReference type="Proteomes" id="UP000036000"/>
    </source>
</evidence>
<keyword evidence="2" id="KW-1185">Reference proteome</keyword>
<dbReference type="KEGG" id="lko:ABN16_13035"/>
<proteinExistence type="predicted"/>
<dbReference type="AlphaFoldDB" id="A0AAC8UXQ8"/>
<evidence type="ECO:0008006" key="3">
    <source>
        <dbReference type="Google" id="ProtNLM"/>
    </source>
</evidence>
<dbReference type="EMBL" id="CP012033">
    <property type="protein sequence ID" value="AKP65843.1"/>
    <property type="molecule type" value="Genomic_DNA"/>
</dbReference>
<sequence>MPLIQAHYNPQLPTLLMSLHPQPTADILSGRKIIEYRRRFFQHPFQAFIYTTGPAGGLHLFLTFDQPIIRPTSDLIQIGTRLQADSPADLTTYLADQGVALPVKSVATLPQLSREQLQQVDPGFVAPRAYFFLDKPNKYALLTNLLQQPCLSYHEIDWEPKYAAIQEFL</sequence>
<protein>
    <recommendedName>
        <fullName evidence="3">ASCH domain-containing protein</fullName>
    </recommendedName>
</protein>
<name>A0AAC8UXQ8_9LACO</name>
<dbReference type="Proteomes" id="UP000036000">
    <property type="component" value="Chromosome"/>
</dbReference>
<accession>A0AAC8UXQ8</accession>
<dbReference type="RefSeq" id="WP_048736127.1">
    <property type="nucleotide sequence ID" value="NZ_CP012033.1"/>
</dbReference>
<evidence type="ECO:0000313" key="1">
    <source>
        <dbReference type="EMBL" id="AKP65843.1"/>
    </source>
</evidence>
<gene>
    <name evidence="1" type="ORF">ABN16_13035</name>
</gene>